<evidence type="ECO:0000313" key="9">
    <source>
        <dbReference type="Proteomes" id="UP000424527"/>
    </source>
</evidence>
<feature type="region of interest" description="Disordered" evidence="6">
    <location>
        <begin position="274"/>
        <end position="308"/>
    </location>
</feature>
<keyword evidence="9" id="KW-1185">Reference proteome</keyword>
<sequence>MSESHTGANMAEVIRKATVEEWKLTGKDPAIVTDNASNMSVAVELTGYQHVRCFAHVLNLAAQHALKVPAVARLTGRVRRISTFFHRSTTAADALKRNQRMLALPHHKLVTDVAVRWNSAYEMLARFLEQQPAVCAALLSPEVRKCTTDICTLTETDISNAEQVVQALKPMLVATKIMCEEKSPTISIIAPLLAQLLSDTTATIEDSSLVREMKTAIHQDLSRRYDSMEDKKFLRIASALDPRFKSLQFLLPEDAQDTNTKLMEMAAALKEEDADMDSFQGSPDDKEGSPDPQTPETSAASAHTPRKRKSALTDLLGQTFKMTPQRLTASSLAEREVKQYLDAPPIALTDDPLHWWKSHAQAYPLLAKLAQRHLCVPGTSVPAERVFSTAGDIISSQRSCLTSEHADQLLFLKKNMLF</sequence>
<dbReference type="InterPro" id="IPR012337">
    <property type="entry name" value="RNaseH-like_sf"/>
</dbReference>
<evidence type="ECO:0000259" key="7">
    <source>
        <dbReference type="Pfam" id="PF05699"/>
    </source>
</evidence>
<organism evidence="8 9">
    <name type="scientific">Larimichthys crocea</name>
    <name type="common">Large yellow croaker</name>
    <name type="synonym">Pseudosciaena crocea</name>
    <dbReference type="NCBI Taxonomy" id="215358"/>
    <lineage>
        <taxon>Eukaryota</taxon>
        <taxon>Metazoa</taxon>
        <taxon>Chordata</taxon>
        <taxon>Craniata</taxon>
        <taxon>Vertebrata</taxon>
        <taxon>Euteleostomi</taxon>
        <taxon>Actinopterygii</taxon>
        <taxon>Neopterygii</taxon>
        <taxon>Teleostei</taxon>
        <taxon>Neoteleostei</taxon>
        <taxon>Acanthomorphata</taxon>
        <taxon>Eupercaria</taxon>
        <taxon>Sciaenidae</taxon>
        <taxon>Larimichthys</taxon>
    </lineage>
</organism>
<keyword evidence="2" id="KW-0479">Metal-binding</keyword>
<evidence type="ECO:0000256" key="5">
    <source>
        <dbReference type="ARBA" id="ARBA00023242"/>
    </source>
</evidence>
<dbReference type="EMBL" id="REGW02000003">
    <property type="protein sequence ID" value="KAE8297971.1"/>
    <property type="molecule type" value="Genomic_DNA"/>
</dbReference>
<dbReference type="PANTHER" id="PTHR46481:SF10">
    <property type="entry name" value="ZINC FINGER BED DOMAIN-CONTAINING PROTEIN 39"/>
    <property type="match status" value="1"/>
</dbReference>
<evidence type="ECO:0000256" key="2">
    <source>
        <dbReference type="ARBA" id="ARBA00022723"/>
    </source>
</evidence>
<comment type="subcellular location">
    <subcellularLocation>
        <location evidence="1">Nucleus</location>
    </subcellularLocation>
</comment>
<evidence type="ECO:0000313" key="8">
    <source>
        <dbReference type="EMBL" id="KAE8297971.1"/>
    </source>
</evidence>
<dbReference type="AlphaFoldDB" id="A0A6G0J355"/>
<evidence type="ECO:0000256" key="4">
    <source>
        <dbReference type="ARBA" id="ARBA00022833"/>
    </source>
</evidence>
<dbReference type="Proteomes" id="UP000424527">
    <property type="component" value="Unassembled WGS sequence"/>
</dbReference>
<keyword evidence="4" id="KW-0862">Zinc</keyword>
<protein>
    <recommendedName>
        <fullName evidence="7">HAT C-terminal dimerisation domain-containing protein</fullName>
    </recommendedName>
</protein>
<name>A0A6G0J355_LARCR</name>
<gene>
    <name evidence="8" type="ORF">D5F01_LYC02454</name>
</gene>
<feature type="domain" description="HAT C-terminal dimerisation" evidence="7">
    <location>
        <begin position="336"/>
        <end position="416"/>
    </location>
</feature>
<dbReference type="SUPFAM" id="SSF53098">
    <property type="entry name" value="Ribonuclease H-like"/>
    <property type="match status" value="1"/>
</dbReference>
<dbReference type="GO" id="GO:0008270">
    <property type="term" value="F:zinc ion binding"/>
    <property type="evidence" value="ECO:0007669"/>
    <property type="project" value="UniProtKB-KW"/>
</dbReference>
<dbReference type="GO" id="GO:0046983">
    <property type="term" value="F:protein dimerization activity"/>
    <property type="evidence" value="ECO:0007669"/>
    <property type="project" value="InterPro"/>
</dbReference>
<proteinExistence type="predicted"/>
<evidence type="ECO:0000256" key="6">
    <source>
        <dbReference type="SAM" id="MobiDB-lite"/>
    </source>
</evidence>
<dbReference type="PANTHER" id="PTHR46481">
    <property type="entry name" value="ZINC FINGER BED DOMAIN-CONTAINING PROTEIN 4"/>
    <property type="match status" value="1"/>
</dbReference>
<comment type="caution">
    <text evidence="8">The sequence shown here is derived from an EMBL/GenBank/DDBJ whole genome shotgun (WGS) entry which is preliminary data.</text>
</comment>
<evidence type="ECO:0000256" key="3">
    <source>
        <dbReference type="ARBA" id="ARBA00022771"/>
    </source>
</evidence>
<dbReference type="InterPro" id="IPR052035">
    <property type="entry name" value="ZnF_BED_domain_contain"/>
</dbReference>
<dbReference type="InterPro" id="IPR008906">
    <property type="entry name" value="HATC_C_dom"/>
</dbReference>
<evidence type="ECO:0000256" key="1">
    <source>
        <dbReference type="ARBA" id="ARBA00004123"/>
    </source>
</evidence>
<accession>A0A6G0J355</accession>
<dbReference type="Pfam" id="PF05699">
    <property type="entry name" value="Dimer_Tnp_hAT"/>
    <property type="match status" value="1"/>
</dbReference>
<keyword evidence="5" id="KW-0539">Nucleus</keyword>
<dbReference type="GO" id="GO:0005634">
    <property type="term" value="C:nucleus"/>
    <property type="evidence" value="ECO:0007669"/>
    <property type="project" value="UniProtKB-SubCell"/>
</dbReference>
<keyword evidence="3" id="KW-0863">Zinc-finger</keyword>
<reference evidence="8 9" key="1">
    <citation type="submission" date="2019-07" db="EMBL/GenBank/DDBJ databases">
        <title>Chromosome genome assembly for large yellow croaker.</title>
        <authorList>
            <person name="Xiao S."/>
        </authorList>
    </citation>
    <scope>NUCLEOTIDE SEQUENCE [LARGE SCALE GENOMIC DNA]</scope>
    <source>
        <strain evidence="8">JMULYC20181020</strain>
        <tissue evidence="8">Muscle</tissue>
    </source>
</reference>